<evidence type="ECO:0000313" key="3">
    <source>
        <dbReference type="Proteomes" id="UP000654918"/>
    </source>
</evidence>
<dbReference type="EMBL" id="WIGO01000148">
    <property type="protein sequence ID" value="KAF6826806.1"/>
    <property type="molecule type" value="Genomic_DNA"/>
</dbReference>
<accession>A0A8H6K988</accession>
<sequence length="86" mass="9377">MPHAHDSSTTSGSSAAAFVEPSQIPRDTPQEQCKLWQLLQAIESFLGCVRHDTGTDVLDIKLSSINHFASRSNASPSSSFARIRYS</sequence>
<evidence type="ECO:0000313" key="2">
    <source>
        <dbReference type="EMBL" id="KAF6826806.1"/>
    </source>
</evidence>
<gene>
    <name evidence="2" type="ORF">CPLU01_09474</name>
</gene>
<feature type="compositionally biased region" description="Low complexity" evidence="1">
    <location>
        <begin position="7"/>
        <end position="17"/>
    </location>
</feature>
<comment type="caution">
    <text evidence="2">The sequence shown here is derived from an EMBL/GenBank/DDBJ whole genome shotgun (WGS) entry which is preliminary data.</text>
</comment>
<dbReference type="Proteomes" id="UP000654918">
    <property type="component" value="Unassembled WGS sequence"/>
</dbReference>
<evidence type="ECO:0000256" key="1">
    <source>
        <dbReference type="SAM" id="MobiDB-lite"/>
    </source>
</evidence>
<name>A0A8H6K988_9PEZI</name>
<proteinExistence type="predicted"/>
<dbReference type="AlphaFoldDB" id="A0A8H6K988"/>
<organism evidence="2 3">
    <name type="scientific">Colletotrichum plurivorum</name>
    <dbReference type="NCBI Taxonomy" id="2175906"/>
    <lineage>
        <taxon>Eukaryota</taxon>
        <taxon>Fungi</taxon>
        <taxon>Dikarya</taxon>
        <taxon>Ascomycota</taxon>
        <taxon>Pezizomycotina</taxon>
        <taxon>Sordariomycetes</taxon>
        <taxon>Hypocreomycetidae</taxon>
        <taxon>Glomerellales</taxon>
        <taxon>Glomerellaceae</taxon>
        <taxon>Colletotrichum</taxon>
        <taxon>Colletotrichum orchidearum species complex</taxon>
    </lineage>
</organism>
<reference evidence="2" key="1">
    <citation type="journal article" date="2020" name="Phytopathology">
        <title>Genome Sequence Resources of Colletotrichum truncatum, C. plurivorum, C. musicola, and C. sojae: Four Species Pathogenic to Soybean (Glycine max).</title>
        <authorList>
            <person name="Rogerio F."/>
            <person name="Boufleur T.R."/>
            <person name="Ciampi-Guillardi M."/>
            <person name="Sukno S.A."/>
            <person name="Thon M.R."/>
            <person name="Massola Junior N.S."/>
            <person name="Baroncelli R."/>
        </authorList>
    </citation>
    <scope>NUCLEOTIDE SEQUENCE</scope>
    <source>
        <strain evidence="2">LFN00145</strain>
    </source>
</reference>
<feature type="region of interest" description="Disordered" evidence="1">
    <location>
        <begin position="1"/>
        <end position="24"/>
    </location>
</feature>
<protein>
    <submittedName>
        <fullName evidence="2">Uncharacterized protein</fullName>
    </submittedName>
</protein>
<keyword evidence="3" id="KW-1185">Reference proteome</keyword>